<keyword evidence="7" id="KW-1185">Reference proteome</keyword>
<dbReference type="OrthoDB" id="9814400at2"/>
<protein>
    <submittedName>
        <fullName evidence="4">Cell filamentation protein Fic</fullName>
    </submittedName>
    <submittedName>
        <fullName evidence="5">Fic/DOC family protein</fullName>
    </submittedName>
</protein>
<feature type="active site" evidence="1">
    <location>
        <position position="396"/>
    </location>
</feature>
<reference evidence="5 7" key="2">
    <citation type="submission" date="2018-03" db="EMBL/GenBank/DDBJ databases">
        <title>Genomic Encyclopedia of Archaeal and Bacterial Type Strains, Phase II (KMG-II): from individual species to whole genera.</title>
        <authorList>
            <person name="Goeker M."/>
        </authorList>
    </citation>
    <scope>NUCLEOTIDE SEQUENCE [LARGE SCALE GENOMIC DNA]</scope>
    <source>
        <strain evidence="5 7">DSM 22727</strain>
    </source>
</reference>
<evidence type="ECO:0000256" key="2">
    <source>
        <dbReference type="PIRSR" id="PIRSR640198-2"/>
    </source>
</evidence>
<comment type="caution">
    <text evidence="4">The sequence shown here is derived from an EMBL/GenBank/DDBJ whole genome shotgun (WGS) entry which is preliminary data.</text>
</comment>
<dbReference type="PANTHER" id="PTHR13504">
    <property type="entry name" value="FIDO DOMAIN-CONTAINING PROTEIN DDB_G0283145"/>
    <property type="match status" value="1"/>
</dbReference>
<dbReference type="Proteomes" id="UP000239997">
    <property type="component" value="Unassembled WGS sequence"/>
</dbReference>
<gene>
    <name evidence="4" type="ORF">IL45_14875</name>
    <name evidence="5" type="ORF">LY02_02911</name>
</gene>
<evidence type="ECO:0000313" key="5">
    <source>
        <dbReference type="EMBL" id="PRX09424.1"/>
    </source>
</evidence>
<dbReference type="InterPro" id="IPR036597">
    <property type="entry name" value="Fido-like_dom_sf"/>
</dbReference>
<dbReference type="InterPro" id="IPR040198">
    <property type="entry name" value="Fido_containing"/>
</dbReference>
<dbReference type="AlphaFoldDB" id="A0A084JSM4"/>
<keyword evidence="2" id="KW-0067">ATP-binding</keyword>
<proteinExistence type="predicted"/>
<dbReference type="SUPFAM" id="SSF140931">
    <property type="entry name" value="Fic-like"/>
    <property type="match status" value="1"/>
</dbReference>
<name>A0A084JSM4_NONUL</name>
<reference evidence="4 6" key="1">
    <citation type="submission" date="2014-07" db="EMBL/GenBank/DDBJ databases">
        <title>Draft genome sequence of Nonlabens ulvanivorans, an ulvan degrading bacterium.</title>
        <authorList>
            <person name="Kopel M."/>
            <person name="Helbert W."/>
            <person name="Henrissat B."/>
            <person name="Doniger T."/>
            <person name="Banin E."/>
        </authorList>
    </citation>
    <scope>NUCLEOTIDE SEQUENCE [LARGE SCALE GENOMIC DNA]</scope>
    <source>
        <strain evidence="4 6">PLR</strain>
    </source>
</reference>
<organism evidence="4 6">
    <name type="scientific">Nonlabens ulvanivorans</name>
    <name type="common">Persicivirga ulvanivorans</name>
    <dbReference type="NCBI Taxonomy" id="906888"/>
    <lineage>
        <taxon>Bacteria</taxon>
        <taxon>Pseudomonadati</taxon>
        <taxon>Bacteroidota</taxon>
        <taxon>Flavobacteriia</taxon>
        <taxon>Flavobacteriales</taxon>
        <taxon>Flavobacteriaceae</taxon>
        <taxon>Nonlabens</taxon>
    </lineage>
</organism>
<dbReference type="RefSeq" id="WP_036585638.1">
    <property type="nucleotide sequence ID" value="NZ_JPJI01000045.1"/>
</dbReference>
<evidence type="ECO:0000259" key="3">
    <source>
        <dbReference type="PROSITE" id="PS51459"/>
    </source>
</evidence>
<dbReference type="Pfam" id="PF02661">
    <property type="entry name" value="Fic"/>
    <property type="match status" value="1"/>
</dbReference>
<evidence type="ECO:0000313" key="7">
    <source>
        <dbReference type="Proteomes" id="UP000239997"/>
    </source>
</evidence>
<dbReference type="PANTHER" id="PTHR13504:SF38">
    <property type="entry name" value="FIDO DOMAIN-CONTAINING PROTEIN"/>
    <property type="match status" value="1"/>
</dbReference>
<evidence type="ECO:0000313" key="4">
    <source>
        <dbReference type="EMBL" id="KEZ91958.1"/>
    </source>
</evidence>
<dbReference type="EMBL" id="PVNA01000021">
    <property type="protein sequence ID" value="PRX09424.1"/>
    <property type="molecule type" value="Genomic_DNA"/>
</dbReference>
<accession>A0A084JSM4</accession>
<evidence type="ECO:0000256" key="1">
    <source>
        <dbReference type="PIRSR" id="PIRSR640198-1"/>
    </source>
</evidence>
<dbReference type="EMBL" id="JPJI01000045">
    <property type="protein sequence ID" value="KEZ91958.1"/>
    <property type="molecule type" value="Genomic_DNA"/>
</dbReference>
<dbReference type="PROSITE" id="PS51459">
    <property type="entry name" value="FIDO"/>
    <property type="match status" value="1"/>
</dbReference>
<feature type="binding site" evidence="2">
    <location>
        <begin position="400"/>
        <end position="407"/>
    </location>
    <ligand>
        <name>ATP</name>
        <dbReference type="ChEBI" id="CHEBI:30616"/>
    </ligand>
</feature>
<dbReference type="Proteomes" id="UP000028531">
    <property type="component" value="Unassembled WGS sequence"/>
</dbReference>
<evidence type="ECO:0000313" key="6">
    <source>
        <dbReference type="Proteomes" id="UP000028531"/>
    </source>
</evidence>
<dbReference type="InterPro" id="IPR003812">
    <property type="entry name" value="Fido"/>
</dbReference>
<keyword evidence="2" id="KW-0547">Nucleotide-binding</keyword>
<feature type="domain" description="Fido" evidence="3">
    <location>
        <begin position="322"/>
        <end position="454"/>
    </location>
</feature>
<sequence>MEKSRPIHLQEIIYGSPESNVSRQISKLEKEGKIRKIASRIYTSNLEDTPEDIIQRNIFPILGNQYPGAVLSHRSAFEFSPTSTNQLFVTYKYTKKVKLPGITIRFMEGSEAIKGDISFSGELIVSQLERALLENLQVSRQTGGDSKTLTYPEIEEKLEKIIRVNGEAELNSVRDRARDIAEQLGMQKEFEKLNKIISALLATHPATTLKSPLAVARANNLPYDPVRIQVFETLFKALKKEEFKNREEQNTTTRAYRNFAFYESYFSNYIEGTVFEIDTAKRIIATQQPLPARNEDSHDVLGTYQLASNKQEMRVLPYSGENLIDILKYRHAIMLSARTDKKPGVFKDKNNQAGNTSFVDMELVNGTLLQSFDFYKALIHPFAKAAYIMFVVSEVHPFLDGNGRMARIMMNAELSAANHSKIIIPTVYREDYLGALRKLTRNNDPEVYIRMLNRAQAFSHTLLGDDMPYMEATLEASNAFKESNEGILKIIV</sequence>
<dbReference type="GO" id="GO:0005524">
    <property type="term" value="F:ATP binding"/>
    <property type="evidence" value="ECO:0007669"/>
    <property type="project" value="UniProtKB-KW"/>
</dbReference>
<dbReference type="Gene3D" id="1.10.3290.10">
    <property type="entry name" value="Fido-like domain"/>
    <property type="match status" value="1"/>
</dbReference>